<keyword evidence="1" id="KW-1133">Transmembrane helix</keyword>
<accession>A0A931N7A4</accession>
<dbReference type="AlphaFoldDB" id="A0A931N7A4"/>
<name>A0A931N7A4_9NOCA</name>
<feature type="transmembrane region" description="Helical" evidence="1">
    <location>
        <begin position="76"/>
        <end position="100"/>
    </location>
</feature>
<evidence type="ECO:0000313" key="2">
    <source>
        <dbReference type="EMBL" id="MBH0780548.1"/>
    </source>
</evidence>
<keyword evidence="1" id="KW-0472">Membrane</keyword>
<proteinExistence type="predicted"/>
<organism evidence="2 3">
    <name type="scientific">Nocardia bovistercoris</name>
    <dbReference type="NCBI Taxonomy" id="2785916"/>
    <lineage>
        <taxon>Bacteria</taxon>
        <taxon>Bacillati</taxon>
        <taxon>Actinomycetota</taxon>
        <taxon>Actinomycetes</taxon>
        <taxon>Mycobacteriales</taxon>
        <taxon>Nocardiaceae</taxon>
        <taxon>Nocardia</taxon>
    </lineage>
</organism>
<evidence type="ECO:0000256" key="1">
    <source>
        <dbReference type="SAM" id="Phobius"/>
    </source>
</evidence>
<gene>
    <name evidence="2" type="ORF">IT779_30170</name>
</gene>
<comment type="caution">
    <text evidence="2">The sequence shown here is derived from an EMBL/GenBank/DDBJ whole genome shotgun (WGS) entry which is preliminary data.</text>
</comment>
<keyword evidence="3" id="KW-1185">Reference proteome</keyword>
<dbReference type="InterPro" id="IPR024244">
    <property type="entry name" value="DUF2537"/>
</dbReference>
<protein>
    <submittedName>
        <fullName evidence="2">DUF2537 domain-containing protein</fullName>
    </submittedName>
</protein>
<dbReference type="EMBL" id="JADMLG010000016">
    <property type="protein sequence ID" value="MBH0780548.1"/>
    <property type="molecule type" value="Genomic_DNA"/>
</dbReference>
<evidence type="ECO:0000313" key="3">
    <source>
        <dbReference type="Proteomes" id="UP000655751"/>
    </source>
</evidence>
<reference evidence="2" key="1">
    <citation type="submission" date="2020-11" db="EMBL/GenBank/DDBJ databases">
        <title>Nocardia NEAU-351.nov., a novel actinomycete isolated from the cow dung.</title>
        <authorList>
            <person name="Zhang X."/>
        </authorList>
    </citation>
    <scope>NUCLEOTIDE SEQUENCE</scope>
    <source>
        <strain evidence="2">NEAU-351</strain>
    </source>
</reference>
<keyword evidence="1" id="KW-0812">Transmembrane</keyword>
<dbReference type="Proteomes" id="UP000655751">
    <property type="component" value="Unassembled WGS sequence"/>
</dbReference>
<feature type="transmembrane region" description="Helical" evidence="1">
    <location>
        <begin position="20"/>
        <end position="44"/>
    </location>
</feature>
<feature type="transmembrane region" description="Helical" evidence="1">
    <location>
        <begin position="51"/>
        <end position="70"/>
    </location>
</feature>
<dbReference type="Pfam" id="PF10801">
    <property type="entry name" value="DUF2537"/>
    <property type="match status" value="1"/>
</dbReference>
<sequence>MGDESAHRAYPDPREPTPWAPGLTVSVIVGVLTAVAVYVFGIALTRVHPTLTIAVNLIAVSGIAPTLWRWRATPVLRWVIGGVVAGIATAWVVLVITGLASL</sequence>
<dbReference type="RefSeq" id="WP_196152859.1">
    <property type="nucleotide sequence ID" value="NZ_JADMLG010000016.1"/>
</dbReference>